<proteinExistence type="predicted"/>
<name>A0A3B0SCY1_9ZZZZ</name>
<dbReference type="SUPFAM" id="SSF101908">
    <property type="entry name" value="Putative isomerase YbhE"/>
    <property type="match status" value="1"/>
</dbReference>
<organism evidence="1">
    <name type="scientific">hydrothermal vent metagenome</name>
    <dbReference type="NCBI Taxonomy" id="652676"/>
    <lineage>
        <taxon>unclassified sequences</taxon>
        <taxon>metagenomes</taxon>
        <taxon>ecological metagenomes</taxon>
    </lineage>
</organism>
<dbReference type="EMBL" id="UOEI01000310">
    <property type="protein sequence ID" value="VAW01873.1"/>
    <property type="molecule type" value="Genomic_DNA"/>
</dbReference>
<dbReference type="PROSITE" id="PS51257">
    <property type="entry name" value="PROKAR_LIPOPROTEIN"/>
    <property type="match status" value="1"/>
</dbReference>
<reference evidence="1" key="1">
    <citation type="submission" date="2018-06" db="EMBL/GenBank/DDBJ databases">
        <authorList>
            <person name="Zhirakovskaya E."/>
        </authorList>
    </citation>
    <scope>NUCLEOTIDE SEQUENCE</scope>
</reference>
<dbReference type="AlphaFoldDB" id="A0A3B0SCY1"/>
<sequence>MHRLMILLVTWGLFVSACTGTTEESTVPTATSSTAQTTTTTTLDVATSTVTETPSSTTTLATPTTAPTTTTTTIAARPVTEDPNLPSAKGGHLVDWNLVGPRWTLALYDAGDMMMSTGTPTVLYLVDPEGTRYEVASWSSSARPYEILDWAGSGDSALLNRDGTEAVIVDLRTGAETGTVPLPFDYYGSPSSFTSPTGKNVVVLTDDGTTQRVERRTRSGSVLAVLGEQSTPTDVRRGLEWLYGYDGTFALIKTASGIELVDNDGTYVRDLWTPMGRTCTPVRWWTTDSFLASCLGDGSAFGHDFYSQLWILETDGTAGDVLTAIPPGSIPVVDFGFVDAWRLPSQTIVQWSGDCGAANVRELAADGSTTPLGGTSSHRFVEADASGMTILAWQSCDGSEGWLYQADPSGNEVLELVPRVGDAWGVTDAASLATVYP</sequence>
<gene>
    <name evidence="1" type="ORF">MNBD_ACTINO01-1985</name>
</gene>
<accession>A0A3B0SCY1</accession>
<evidence type="ECO:0000313" key="1">
    <source>
        <dbReference type="EMBL" id="VAW01873.1"/>
    </source>
</evidence>
<protein>
    <submittedName>
        <fullName evidence="1">Uncharacterized protein</fullName>
    </submittedName>
</protein>